<organism evidence="5 6">
    <name type="scientific">Pantoea cypripedii</name>
    <name type="common">Pectobacterium cypripedii</name>
    <name type="synonym">Erwinia cypripedii</name>
    <dbReference type="NCBI Taxonomy" id="55209"/>
    <lineage>
        <taxon>Bacteria</taxon>
        <taxon>Pseudomonadati</taxon>
        <taxon>Pseudomonadota</taxon>
        <taxon>Gammaproteobacteria</taxon>
        <taxon>Enterobacterales</taxon>
        <taxon>Erwiniaceae</taxon>
        <taxon>Pantoea</taxon>
    </lineage>
</organism>
<keyword evidence="2" id="KW-0238">DNA-binding</keyword>
<reference evidence="5 6" key="1">
    <citation type="journal article" date="2017" name="Antonie Van Leeuwenhoek">
        <title>Phylogenomic resolution of the bacterial genus Pantoea and its relationship with Erwinia and Tatumella.</title>
        <authorList>
            <person name="Palmer M."/>
            <person name="Steenkamp E.T."/>
            <person name="Coetzee M.P."/>
            <person name="Chan W.Y."/>
            <person name="van Zyl E."/>
            <person name="De Maayer P."/>
            <person name="Coutinho T.A."/>
            <person name="Blom J."/>
            <person name="Smits T.H."/>
            <person name="Duffy B."/>
            <person name="Venter S.N."/>
        </authorList>
    </citation>
    <scope>NUCLEOTIDE SEQUENCE [LARGE SCALE GENOMIC DNA]</scope>
    <source>
        <strain evidence="5 6">LMG 2657</strain>
    </source>
</reference>
<comment type="caution">
    <text evidence="5">The sequence shown here is derived from an EMBL/GenBank/DDBJ whole genome shotgun (WGS) entry which is preliminary data.</text>
</comment>
<evidence type="ECO:0000313" key="5">
    <source>
        <dbReference type="EMBL" id="ORM89227.1"/>
    </source>
</evidence>
<keyword evidence="3" id="KW-0804">Transcription</keyword>
<evidence type="ECO:0000256" key="1">
    <source>
        <dbReference type="ARBA" id="ARBA00023015"/>
    </source>
</evidence>
<dbReference type="Pfam" id="PF00392">
    <property type="entry name" value="GntR"/>
    <property type="match status" value="1"/>
</dbReference>
<dbReference type="Pfam" id="PF07729">
    <property type="entry name" value="FCD"/>
    <property type="match status" value="1"/>
</dbReference>
<gene>
    <name evidence="5" type="ORF">HA50_21485</name>
</gene>
<feature type="domain" description="HTH gntR-type" evidence="4">
    <location>
        <begin position="16"/>
        <end position="84"/>
    </location>
</feature>
<keyword evidence="1" id="KW-0805">Transcription regulation</keyword>
<evidence type="ECO:0000259" key="4">
    <source>
        <dbReference type="PROSITE" id="PS50949"/>
    </source>
</evidence>
<dbReference type="SUPFAM" id="SSF46785">
    <property type="entry name" value="Winged helix' DNA-binding domain"/>
    <property type="match status" value="1"/>
</dbReference>
<dbReference type="PRINTS" id="PR00035">
    <property type="entry name" value="HTHGNTR"/>
</dbReference>
<protein>
    <submittedName>
        <fullName evidence="5">GntR family transcriptional regulator</fullName>
    </submittedName>
</protein>
<dbReference type="GO" id="GO:0003700">
    <property type="term" value="F:DNA-binding transcription factor activity"/>
    <property type="evidence" value="ECO:0007669"/>
    <property type="project" value="InterPro"/>
</dbReference>
<sequence length="244" mass="27907">MNSTDDISQRIVGHDKTAAVSVYRSIMQAIRDGDLKAGDKLPNERELARRFDTSRSTIRNVLAMMSTQGLVTRKVGSGSYLSDNLQNQLNDADRPVAAWHKEVPTYSEILEGRLLFEPMMMQLVTARATEEDFTKMRHHLQGIREAQEWLLYKEHIYAVHQAMFAATRNRFLIQIFDNVIADRRAVQYDGQHSLHSAVNEIVREQTLRELTPLVEALEARDGKLAQKRADDYFTRILASLSVYG</sequence>
<dbReference type="InterPro" id="IPR000524">
    <property type="entry name" value="Tscrpt_reg_HTH_GntR"/>
</dbReference>
<dbReference type="SMART" id="SM00345">
    <property type="entry name" value="HTH_GNTR"/>
    <property type="match status" value="1"/>
</dbReference>
<dbReference type="SMART" id="SM00895">
    <property type="entry name" value="FCD"/>
    <property type="match status" value="1"/>
</dbReference>
<dbReference type="PANTHER" id="PTHR43537">
    <property type="entry name" value="TRANSCRIPTIONAL REGULATOR, GNTR FAMILY"/>
    <property type="match status" value="1"/>
</dbReference>
<dbReference type="SUPFAM" id="SSF48008">
    <property type="entry name" value="GntR ligand-binding domain-like"/>
    <property type="match status" value="1"/>
</dbReference>
<dbReference type="EMBL" id="MLJI01000002">
    <property type="protein sequence ID" value="ORM89227.1"/>
    <property type="molecule type" value="Genomic_DNA"/>
</dbReference>
<dbReference type="OrthoDB" id="6626198at2"/>
<accession>A0A1X1EJU9</accession>
<dbReference type="InterPro" id="IPR008920">
    <property type="entry name" value="TF_FadR/GntR_C"/>
</dbReference>
<dbReference type="PANTHER" id="PTHR43537:SF5">
    <property type="entry name" value="UXU OPERON TRANSCRIPTIONAL REGULATOR"/>
    <property type="match status" value="1"/>
</dbReference>
<dbReference type="InterPro" id="IPR036388">
    <property type="entry name" value="WH-like_DNA-bd_sf"/>
</dbReference>
<dbReference type="PROSITE" id="PS50949">
    <property type="entry name" value="HTH_GNTR"/>
    <property type="match status" value="1"/>
</dbReference>
<dbReference type="InterPro" id="IPR036390">
    <property type="entry name" value="WH_DNA-bd_sf"/>
</dbReference>
<dbReference type="InterPro" id="IPR011711">
    <property type="entry name" value="GntR_C"/>
</dbReference>
<evidence type="ECO:0000256" key="2">
    <source>
        <dbReference type="ARBA" id="ARBA00023125"/>
    </source>
</evidence>
<dbReference type="STRING" id="55209.HA50_21485"/>
<dbReference type="GO" id="GO:0003677">
    <property type="term" value="F:DNA binding"/>
    <property type="evidence" value="ECO:0007669"/>
    <property type="project" value="UniProtKB-KW"/>
</dbReference>
<dbReference type="Gene3D" id="1.10.10.10">
    <property type="entry name" value="Winged helix-like DNA-binding domain superfamily/Winged helix DNA-binding domain"/>
    <property type="match status" value="1"/>
</dbReference>
<dbReference type="CDD" id="cd07377">
    <property type="entry name" value="WHTH_GntR"/>
    <property type="match status" value="1"/>
</dbReference>
<keyword evidence="6" id="KW-1185">Reference proteome</keyword>
<dbReference type="RefSeq" id="WP_084878934.1">
    <property type="nucleotide sequence ID" value="NZ_JAGGMY010000006.1"/>
</dbReference>
<name>A0A1X1EJU9_PANCY</name>
<dbReference type="Gene3D" id="1.20.120.530">
    <property type="entry name" value="GntR ligand-binding domain-like"/>
    <property type="match status" value="1"/>
</dbReference>
<proteinExistence type="predicted"/>
<dbReference type="AlphaFoldDB" id="A0A1X1EJU9"/>
<dbReference type="Proteomes" id="UP000193749">
    <property type="component" value="Unassembled WGS sequence"/>
</dbReference>
<evidence type="ECO:0000313" key="6">
    <source>
        <dbReference type="Proteomes" id="UP000193749"/>
    </source>
</evidence>
<evidence type="ECO:0000256" key="3">
    <source>
        <dbReference type="ARBA" id="ARBA00023163"/>
    </source>
</evidence>